<organism evidence="2 3">
    <name type="scientific">Micrococcus cohnii</name>
    <dbReference type="NCBI Taxonomy" id="993416"/>
    <lineage>
        <taxon>Bacteria</taxon>
        <taxon>Bacillati</taxon>
        <taxon>Actinomycetota</taxon>
        <taxon>Actinomycetes</taxon>
        <taxon>Micrococcales</taxon>
        <taxon>Micrococcaceae</taxon>
        <taxon>Micrococcus</taxon>
    </lineage>
</organism>
<sequence>MTGIAEFVTTPRSSLDSVSAPAGGGTSVLDREEQLQNVEPGDHERFAHYVRKEKITESAVTGEPVIALCGKVWVPGRDPQRFPVCPQCKEIYDGLREPQDGGGDSGGSGRRGGFFGRGRR</sequence>
<dbReference type="Proteomes" id="UP000540191">
    <property type="component" value="Unassembled WGS sequence"/>
</dbReference>
<accession>A0A7W7GMQ8</accession>
<evidence type="ECO:0008006" key="4">
    <source>
        <dbReference type="Google" id="ProtNLM"/>
    </source>
</evidence>
<name>A0A7W7GMQ8_9MICC</name>
<dbReference type="Pfam" id="PF11238">
    <property type="entry name" value="DUF3039"/>
    <property type="match status" value="1"/>
</dbReference>
<protein>
    <recommendedName>
        <fullName evidence="4">DUF3039 domain-containing protein</fullName>
    </recommendedName>
</protein>
<comment type="caution">
    <text evidence="2">The sequence shown here is derived from an EMBL/GenBank/DDBJ whole genome shotgun (WGS) entry which is preliminary data.</text>
</comment>
<feature type="region of interest" description="Disordered" evidence="1">
    <location>
        <begin position="1"/>
        <end position="29"/>
    </location>
</feature>
<keyword evidence="3" id="KW-1185">Reference proteome</keyword>
<proteinExistence type="predicted"/>
<evidence type="ECO:0000313" key="2">
    <source>
        <dbReference type="EMBL" id="MBB4734964.1"/>
    </source>
</evidence>
<evidence type="ECO:0000313" key="3">
    <source>
        <dbReference type="Proteomes" id="UP000540191"/>
    </source>
</evidence>
<dbReference type="InterPro" id="IPR021400">
    <property type="entry name" value="DUF3039"/>
</dbReference>
<dbReference type="EMBL" id="JACHNA010000001">
    <property type="protein sequence ID" value="MBB4734964.1"/>
    <property type="molecule type" value="Genomic_DNA"/>
</dbReference>
<feature type="region of interest" description="Disordered" evidence="1">
    <location>
        <begin position="94"/>
        <end position="120"/>
    </location>
</feature>
<dbReference type="AlphaFoldDB" id="A0A7W7GMQ8"/>
<evidence type="ECO:0000256" key="1">
    <source>
        <dbReference type="SAM" id="MobiDB-lite"/>
    </source>
</evidence>
<reference evidence="2 3" key="1">
    <citation type="submission" date="2020-08" db="EMBL/GenBank/DDBJ databases">
        <title>Sequencing the genomes of 1000 actinobacteria strains.</title>
        <authorList>
            <person name="Klenk H.-P."/>
        </authorList>
    </citation>
    <scope>NUCLEOTIDE SEQUENCE [LARGE SCALE GENOMIC DNA]</scope>
    <source>
        <strain evidence="2 3">DSM 23974</strain>
    </source>
</reference>
<gene>
    <name evidence="2" type="ORF">HDA30_000472</name>
</gene>
<feature type="compositionally biased region" description="Gly residues" evidence="1">
    <location>
        <begin position="100"/>
        <end position="120"/>
    </location>
</feature>
<dbReference type="RefSeq" id="WP_158495667.1">
    <property type="nucleotide sequence ID" value="NZ_JACHNA010000001.1"/>
</dbReference>